<evidence type="ECO:0000259" key="2">
    <source>
        <dbReference type="Pfam" id="PF00892"/>
    </source>
</evidence>
<dbReference type="Pfam" id="PF00892">
    <property type="entry name" value="EamA"/>
    <property type="match status" value="1"/>
</dbReference>
<accession>A0A9N8WH47</accession>
<sequence length="138" mass="15196">IMPTDFLLYSVLSGTFAALASVSAKLFSDSRTLSFTVYVCEAVYTSGCEDLIYPIRALCVGLMFLCNAAMWTFYTKALNKSTSSVKVTVVNSATNFCMTAILGHLLFNEALHLQWWLGASLIVTGTVITSRKNREKIE</sequence>
<dbReference type="GO" id="GO:0016020">
    <property type="term" value="C:membrane"/>
    <property type="evidence" value="ECO:0007669"/>
    <property type="project" value="InterPro"/>
</dbReference>
<organism evidence="3 4">
    <name type="scientific">Paraglomus occultum</name>
    <dbReference type="NCBI Taxonomy" id="144539"/>
    <lineage>
        <taxon>Eukaryota</taxon>
        <taxon>Fungi</taxon>
        <taxon>Fungi incertae sedis</taxon>
        <taxon>Mucoromycota</taxon>
        <taxon>Glomeromycotina</taxon>
        <taxon>Glomeromycetes</taxon>
        <taxon>Paraglomerales</taxon>
        <taxon>Paraglomeraceae</taxon>
        <taxon>Paraglomus</taxon>
    </lineage>
</organism>
<dbReference type="PANTHER" id="PTHR31965:SF1">
    <property type="entry name" value="TRANSMEMBRANE PROTEIN 42"/>
    <property type="match status" value="1"/>
</dbReference>
<dbReference type="PANTHER" id="PTHR31965">
    <property type="entry name" value="TRANSMEMBRANE PROTEIN 42"/>
    <property type="match status" value="1"/>
</dbReference>
<keyword evidence="1" id="KW-0812">Transmembrane</keyword>
<dbReference type="EMBL" id="CAJVPJ010000143">
    <property type="protein sequence ID" value="CAG8485433.1"/>
    <property type="molecule type" value="Genomic_DNA"/>
</dbReference>
<name>A0A9N8WH47_9GLOM</name>
<dbReference type="Proteomes" id="UP000789572">
    <property type="component" value="Unassembled WGS sequence"/>
</dbReference>
<dbReference type="AlphaFoldDB" id="A0A9N8WH47"/>
<dbReference type="SUPFAM" id="SSF103481">
    <property type="entry name" value="Multidrug resistance efflux transporter EmrE"/>
    <property type="match status" value="1"/>
</dbReference>
<feature type="domain" description="EamA" evidence="2">
    <location>
        <begin position="57"/>
        <end position="130"/>
    </location>
</feature>
<keyword evidence="1" id="KW-1133">Transmembrane helix</keyword>
<dbReference type="InterPro" id="IPR000620">
    <property type="entry name" value="EamA_dom"/>
</dbReference>
<feature type="transmembrane region" description="Helical" evidence="1">
    <location>
        <begin position="85"/>
        <end position="107"/>
    </location>
</feature>
<feature type="transmembrane region" description="Helical" evidence="1">
    <location>
        <begin position="51"/>
        <end position="73"/>
    </location>
</feature>
<dbReference type="InterPro" id="IPR039632">
    <property type="entry name" value="TMEM42"/>
</dbReference>
<dbReference type="Gene3D" id="1.10.3730.20">
    <property type="match status" value="1"/>
</dbReference>
<evidence type="ECO:0000256" key="1">
    <source>
        <dbReference type="SAM" id="Phobius"/>
    </source>
</evidence>
<feature type="non-terminal residue" evidence="3">
    <location>
        <position position="138"/>
    </location>
</feature>
<protein>
    <submittedName>
        <fullName evidence="3">6348_t:CDS:1</fullName>
    </submittedName>
</protein>
<evidence type="ECO:0000313" key="4">
    <source>
        <dbReference type="Proteomes" id="UP000789572"/>
    </source>
</evidence>
<keyword evidence="1" id="KW-0472">Membrane</keyword>
<dbReference type="OrthoDB" id="5854584at2759"/>
<feature type="transmembrane region" description="Helical" evidence="1">
    <location>
        <begin position="113"/>
        <end position="130"/>
    </location>
</feature>
<dbReference type="InterPro" id="IPR037185">
    <property type="entry name" value="EmrE-like"/>
</dbReference>
<evidence type="ECO:0000313" key="3">
    <source>
        <dbReference type="EMBL" id="CAG8485433.1"/>
    </source>
</evidence>
<proteinExistence type="predicted"/>
<gene>
    <name evidence="3" type="ORF">POCULU_LOCUS1776</name>
</gene>
<keyword evidence="4" id="KW-1185">Reference proteome</keyword>
<reference evidence="3" key="1">
    <citation type="submission" date="2021-06" db="EMBL/GenBank/DDBJ databases">
        <authorList>
            <person name="Kallberg Y."/>
            <person name="Tangrot J."/>
            <person name="Rosling A."/>
        </authorList>
    </citation>
    <scope>NUCLEOTIDE SEQUENCE</scope>
    <source>
        <strain evidence="3">IA702</strain>
    </source>
</reference>
<comment type="caution">
    <text evidence="3">The sequence shown here is derived from an EMBL/GenBank/DDBJ whole genome shotgun (WGS) entry which is preliminary data.</text>
</comment>